<sequence length="242" mass="27662">MEEFNTIIRNTTYTLERLPKGRKAIGARWLFKLKRKADGSIDHFKAQWVAKGYLQLPGVDFNETFAPIIQLKNLQLLLAIAAALNLEVHQMDVDNAFLNADLSEEIYMQQPEGFEDQDHPDYVCRLQKSLYGLKQAPLEWNQTINAYLKKHGFWPTRLDPCIYVRVHDNKTSFVAIYIDDCMIISPNDQIEDIKALLHQGFQMKDLGEAKSVLGLEVLRDQGLGAIYLRQAGKIHELVTSAS</sequence>
<dbReference type="OMA" id="IHITIDS"/>
<dbReference type="PANTHER" id="PTHR43383">
    <property type="entry name" value="NODULIN 6"/>
    <property type="match status" value="1"/>
</dbReference>
<feature type="domain" description="Reverse transcriptase Ty1/copia-type" evidence="1">
    <location>
        <begin position="10"/>
        <end position="237"/>
    </location>
</feature>
<dbReference type="VEuPathDB" id="AmoebaDB:ACA1_183340"/>
<dbReference type="RefSeq" id="XP_004345944.1">
    <property type="nucleotide sequence ID" value="XM_004345894.1"/>
</dbReference>
<dbReference type="STRING" id="1257118.L8H8A7"/>
<evidence type="ECO:0000313" key="2">
    <source>
        <dbReference type="EMBL" id="ELR21400.1"/>
    </source>
</evidence>
<proteinExistence type="predicted"/>
<dbReference type="AlphaFoldDB" id="L8H8A7"/>
<evidence type="ECO:0000259" key="1">
    <source>
        <dbReference type="Pfam" id="PF07727"/>
    </source>
</evidence>
<protein>
    <submittedName>
        <fullName evidence="2">GagPol, putative</fullName>
    </submittedName>
</protein>
<dbReference type="GeneID" id="14922292"/>
<dbReference type="OrthoDB" id="421869at2759"/>
<organism evidence="2 3">
    <name type="scientific">Acanthamoeba castellanii (strain ATCC 30010 / Neff)</name>
    <dbReference type="NCBI Taxonomy" id="1257118"/>
    <lineage>
        <taxon>Eukaryota</taxon>
        <taxon>Amoebozoa</taxon>
        <taxon>Discosea</taxon>
        <taxon>Longamoebia</taxon>
        <taxon>Centramoebida</taxon>
        <taxon>Acanthamoebidae</taxon>
        <taxon>Acanthamoeba</taxon>
    </lineage>
</organism>
<dbReference type="Proteomes" id="UP000011083">
    <property type="component" value="Unassembled WGS sequence"/>
</dbReference>
<dbReference type="KEGG" id="acan:ACA1_183340"/>
<dbReference type="InterPro" id="IPR013103">
    <property type="entry name" value="RVT_2"/>
</dbReference>
<accession>L8H8A7</accession>
<dbReference type="PANTHER" id="PTHR43383:SF2">
    <property type="entry name" value="AMIDOHYDROLASE 2 FAMILY PROTEIN"/>
    <property type="match status" value="1"/>
</dbReference>
<dbReference type="InterPro" id="IPR043502">
    <property type="entry name" value="DNA/RNA_pol_sf"/>
</dbReference>
<dbReference type="SUPFAM" id="SSF56672">
    <property type="entry name" value="DNA/RNA polymerases"/>
    <property type="match status" value="1"/>
</dbReference>
<dbReference type="Pfam" id="PF07727">
    <property type="entry name" value="RVT_2"/>
    <property type="match status" value="1"/>
</dbReference>
<gene>
    <name evidence="2" type="ORF">ACA1_183340</name>
</gene>
<keyword evidence="3" id="KW-1185">Reference proteome</keyword>
<name>L8H8A7_ACACF</name>
<reference evidence="2 3" key="1">
    <citation type="journal article" date="2013" name="Genome Biol.">
        <title>Genome of Acanthamoeba castellanii highlights extensive lateral gene transfer and early evolution of tyrosine kinase signaling.</title>
        <authorList>
            <person name="Clarke M."/>
            <person name="Lohan A.J."/>
            <person name="Liu B."/>
            <person name="Lagkouvardos I."/>
            <person name="Roy S."/>
            <person name="Zafar N."/>
            <person name="Bertelli C."/>
            <person name="Schilde C."/>
            <person name="Kianianmomeni A."/>
            <person name="Burglin T.R."/>
            <person name="Frech C."/>
            <person name="Turcotte B."/>
            <person name="Kopec K.O."/>
            <person name="Synnott J.M."/>
            <person name="Choo C."/>
            <person name="Paponov I."/>
            <person name="Finkler A."/>
            <person name="Soon Heng Tan C."/>
            <person name="Hutchins A.P."/>
            <person name="Weinmeier T."/>
            <person name="Rattei T."/>
            <person name="Chu J.S."/>
            <person name="Gimenez G."/>
            <person name="Irimia M."/>
            <person name="Rigden D.J."/>
            <person name="Fitzpatrick D.A."/>
            <person name="Lorenzo-Morales J."/>
            <person name="Bateman A."/>
            <person name="Chiu C.H."/>
            <person name="Tang P."/>
            <person name="Hegemann P."/>
            <person name="Fromm H."/>
            <person name="Raoult D."/>
            <person name="Greub G."/>
            <person name="Miranda-Saavedra D."/>
            <person name="Chen N."/>
            <person name="Nash P."/>
            <person name="Ginger M.L."/>
            <person name="Horn M."/>
            <person name="Schaap P."/>
            <person name="Caler L."/>
            <person name="Loftus B."/>
        </authorList>
    </citation>
    <scope>NUCLEOTIDE SEQUENCE [LARGE SCALE GENOMIC DNA]</scope>
    <source>
        <strain evidence="2 3">Neff</strain>
    </source>
</reference>
<dbReference type="EMBL" id="KB007904">
    <property type="protein sequence ID" value="ELR21400.1"/>
    <property type="molecule type" value="Genomic_DNA"/>
</dbReference>
<evidence type="ECO:0000313" key="3">
    <source>
        <dbReference type="Proteomes" id="UP000011083"/>
    </source>
</evidence>